<dbReference type="InterPro" id="IPR027268">
    <property type="entry name" value="Peptidase_M4/M1_CTD_sf"/>
</dbReference>
<dbReference type="PRINTS" id="PR00756">
    <property type="entry name" value="ALADIPTASE"/>
</dbReference>
<dbReference type="InterPro" id="IPR014782">
    <property type="entry name" value="Peptidase_M1_dom"/>
</dbReference>
<evidence type="ECO:0000256" key="1">
    <source>
        <dbReference type="ARBA" id="ARBA00000098"/>
    </source>
</evidence>
<keyword evidence="17" id="KW-0031">Aminopeptidase</keyword>
<keyword evidence="11" id="KW-0862">Zinc</keyword>
<dbReference type="Proteomes" id="UP001596512">
    <property type="component" value="Unassembled WGS sequence"/>
</dbReference>
<evidence type="ECO:0000256" key="11">
    <source>
        <dbReference type="ARBA" id="ARBA00022833"/>
    </source>
</evidence>
<keyword evidence="7" id="KW-0963">Cytoplasm</keyword>
<keyword evidence="9" id="KW-0479">Metal-binding</keyword>
<keyword evidence="8" id="KW-0645">Protease</keyword>
<reference evidence="18" key="1">
    <citation type="journal article" date="2019" name="Int. J. Syst. Evol. Microbiol.">
        <title>The Global Catalogue of Microorganisms (GCM) 10K type strain sequencing project: providing services to taxonomists for standard genome sequencing and annotation.</title>
        <authorList>
            <consortium name="The Broad Institute Genomics Platform"/>
            <consortium name="The Broad Institute Genome Sequencing Center for Infectious Disease"/>
            <person name="Wu L."/>
            <person name="Ma J."/>
        </authorList>
    </citation>
    <scope>NUCLEOTIDE SEQUENCE [LARGE SCALE GENOMIC DNA]</scope>
    <source>
        <strain evidence="18">JCM 17695</strain>
    </source>
</reference>
<dbReference type="EC" id="3.4.11.2" evidence="5"/>
<dbReference type="InterPro" id="IPR045357">
    <property type="entry name" value="Aminopeptidase_N-like_N"/>
</dbReference>
<comment type="subcellular location">
    <subcellularLocation>
        <location evidence="3">Cytoplasm</location>
    </subcellularLocation>
</comment>
<sequence>MDDYLPRSGDCGYRVTGYDLTLDYRVGPGRLTGRARITAVATGPLRRLTLDLAAPLRVARVLVDGKQARHAHSGGKLTVTPARPLADGAPFTAEIRYAGNPVPIRGRWGDIGWDHLDDGVLVASQPVGAPSWFPCNDHPSDKATYRIAITTASAYQVVATGVLVSTRTAASTTTWVYELAQPTPTYLVSVQIGRYALHHAPGPVPTTLAAPTRLMAAARHDFDRQQRMITEFSALFGPYPFPQYTVVVTDADLDVPVEAQSLSVFGANHVDGRRGAERLVAHELAHQWFGNCLTIAAWRHIWLNEGFATYAEWLWSEISGGRPARWHAARARETLAAAPQDLVLADPGVDRIFDDRVYLRGALTLHSLHTHLGAPVFTTLVADWVAEHRDGHVATDAFLLHCARYGDVSALLRQWVLTPALPV</sequence>
<dbReference type="EMBL" id="JBHTEY010000004">
    <property type="protein sequence ID" value="MFC7615177.1"/>
    <property type="molecule type" value="Genomic_DNA"/>
</dbReference>
<keyword evidence="10 17" id="KW-0378">Hydrolase</keyword>
<dbReference type="Pfam" id="PF01433">
    <property type="entry name" value="Peptidase_M1"/>
    <property type="match status" value="1"/>
</dbReference>
<feature type="domain" description="Peptidase M1 membrane alanine aminopeptidase" evidence="15">
    <location>
        <begin position="222"/>
        <end position="415"/>
    </location>
</feature>
<comment type="cofactor">
    <cofactor evidence="2">
        <name>Zn(2+)</name>
        <dbReference type="ChEBI" id="CHEBI:29105"/>
    </cofactor>
</comment>
<dbReference type="SUPFAM" id="SSF63737">
    <property type="entry name" value="Leukotriene A4 hydrolase N-terminal domain"/>
    <property type="match status" value="1"/>
</dbReference>
<evidence type="ECO:0000256" key="2">
    <source>
        <dbReference type="ARBA" id="ARBA00001947"/>
    </source>
</evidence>
<keyword evidence="12" id="KW-0482">Metalloprotease</keyword>
<dbReference type="PANTHER" id="PTHR45726">
    <property type="entry name" value="LEUKOTRIENE A-4 HYDROLASE"/>
    <property type="match status" value="1"/>
</dbReference>
<proteinExistence type="inferred from homology"/>
<comment type="caution">
    <text evidence="17">The sequence shown here is derived from an EMBL/GenBank/DDBJ whole genome shotgun (WGS) entry which is preliminary data.</text>
</comment>
<dbReference type="Gene3D" id="2.60.40.1730">
    <property type="entry name" value="tricorn interacting facor f3 domain"/>
    <property type="match status" value="1"/>
</dbReference>
<evidence type="ECO:0000313" key="18">
    <source>
        <dbReference type="Proteomes" id="UP001596512"/>
    </source>
</evidence>
<dbReference type="Pfam" id="PF17900">
    <property type="entry name" value="Peptidase_M1_N"/>
    <property type="match status" value="1"/>
</dbReference>
<comment type="similarity">
    <text evidence="4">Belongs to the peptidase M1 family.</text>
</comment>
<dbReference type="InterPro" id="IPR001930">
    <property type="entry name" value="Peptidase_M1"/>
</dbReference>
<evidence type="ECO:0000256" key="7">
    <source>
        <dbReference type="ARBA" id="ARBA00022490"/>
    </source>
</evidence>
<accession>A0ABW2TN21</accession>
<evidence type="ECO:0000259" key="16">
    <source>
        <dbReference type="Pfam" id="PF17900"/>
    </source>
</evidence>
<dbReference type="CDD" id="cd09603">
    <property type="entry name" value="M1_APN_like"/>
    <property type="match status" value="1"/>
</dbReference>
<comment type="catalytic activity">
    <reaction evidence="1">
        <text>Release of an N-terminal amino acid, Xaa-|-Yaa- from a peptide, amide or arylamide. Xaa is preferably Ala, but may be most amino acids including Pro (slow action). When a terminal hydrophobic residue is followed by a prolyl residue, the two may be released as an intact Xaa-Pro dipeptide.</text>
        <dbReference type="EC" id="3.4.11.2"/>
    </reaction>
</comment>
<evidence type="ECO:0000256" key="14">
    <source>
        <dbReference type="ARBA" id="ARBA00031533"/>
    </source>
</evidence>
<name>A0ABW2TN21_9PSEU</name>
<evidence type="ECO:0000256" key="8">
    <source>
        <dbReference type="ARBA" id="ARBA00022670"/>
    </source>
</evidence>
<evidence type="ECO:0000259" key="15">
    <source>
        <dbReference type="Pfam" id="PF01433"/>
    </source>
</evidence>
<dbReference type="Gene3D" id="1.10.390.10">
    <property type="entry name" value="Neutral Protease Domain 2"/>
    <property type="match status" value="1"/>
</dbReference>
<evidence type="ECO:0000256" key="6">
    <source>
        <dbReference type="ARBA" id="ARBA00015611"/>
    </source>
</evidence>
<keyword evidence="18" id="KW-1185">Reference proteome</keyword>
<dbReference type="PANTHER" id="PTHR45726:SF3">
    <property type="entry name" value="LEUKOTRIENE A-4 HYDROLASE"/>
    <property type="match status" value="1"/>
</dbReference>
<dbReference type="InterPro" id="IPR034015">
    <property type="entry name" value="M1_LTA4H"/>
</dbReference>
<evidence type="ECO:0000256" key="10">
    <source>
        <dbReference type="ARBA" id="ARBA00022801"/>
    </source>
</evidence>
<evidence type="ECO:0000256" key="3">
    <source>
        <dbReference type="ARBA" id="ARBA00004496"/>
    </source>
</evidence>
<evidence type="ECO:0000256" key="9">
    <source>
        <dbReference type="ARBA" id="ARBA00022723"/>
    </source>
</evidence>
<evidence type="ECO:0000256" key="12">
    <source>
        <dbReference type="ARBA" id="ARBA00023049"/>
    </source>
</evidence>
<protein>
    <recommendedName>
        <fullName evidence="6">Aminopeptidase N</fullName>
        <ecNumber evidence="5">3.4.11.2</ecNumber>
    </recommendedName>
    <alternativeName>
        <fullName evidence="13">Alanine aminopeptidase</fullName>
    </alternativeName>
    <alternativeName>
        <fullName evidence="14">Lysyl aminopeptidase</fullName>
    </alternativeName>
</protein>
<evidence type="ECO:0000256" key="5">
    <source>
        <dbReference type="ARBA" id="ARBA00012564"/>
    </source>
</evidence>
<dbReference type="InterPro" id="IPR042097">
    <property type="entry name" value="Aminopeptidase_N-like_N_sf"/>
</dbReference>
<organism evidence="17 18">
    <name type="scientific">Actinokineospora soli</name>
    <dbReference type="NCBI Taxonomy" id="1048753"/>
    <lineage>
        <taxon>Bacteria</taxon>
        <taxon>Bacillati</taxon>
        <taxon>Actinomycetota</taxon>
        <taxon>Actinomycetes</taxon>
        <taxon>Pseudonocardiales</taxon>
        <taxon>Pseudonocardiaceae</taxon>
        <taxon>Actinokineospora</taxon>
    </lineage>
</organism>
<feature type="domain" description="Aminopeptidase N-like N-terminal" evidence="16">
    <location>
        <begin position="122"/>
        <end position="187"/>
    </location>
</feature>
<dbReference type="SUPFAM" id="SSF55486">
    <property type="entry name" value="Metalloproteases ('zincins'), catalytic domain"/>
    <property type="match status" value="1"/>
</dbReference>
<evidence type="ECO:0000256" key="4">
    <source>
        <dbReference type="ARBA" id="ARBA00010136"/>
    </source>
</evidence>
<evidence type="ECO:0000256" key="13">
    <source>
        <dbReference type="ARBA" id="ARBA00029811"/>
    </source>
</evidence>
<evidence type="ECO:0000313" key="17">
    <source>
        <dbReference type="EMBL" id="MFC7615177.1"/>
    </source>
</evidence>
<gene>
    <name evidence="17" type="ORF">ACFQV2_18340</name>
</gene>
<dbReference type="GO" id="GO:0004177">
    <property type="term" value="F:aminopeptidase activity"/>
    <property type="evidence" value="ECO:0007669"/>
    <property type="project" value="UniProtKB-KW"/>
</dbReference>